<dbReference type="PROSITE" id="PS51352">
    <property type="entry name" value="THIOREDOXIN_2"/>
    <property type="match status" value="1"/>
</dbReference>
<dbReference type="InterPro" id="IPR050553">
    <property type="entry name" value="Thioredoxin_ResA/DsbE_sf"/>
</dbReference>
<name>A0A5C6EWM8_9BACT</name>
<dbReference type="InterPro" id="IPR036249">
    <property type="entry name" value="Thioredoxin-like_sf"/>
</dbReference>
<feature type="domain" description="Thioredoxin" evidence="1">
    <location>
        <begin position="216"/>
        <end position="367"/>
    </location>
</feature>
<keyword evidence="3" id="KW-1185">Reference proteome</keyword>
<reference evidence="2 3" key="1">
    <citation type="submission" date="2019-02" db="EMBL/GenBank/DDBJ databases">
        <title>Deep-cultivation of Planctomycetes and their phenomic and genomic characterization uncovers novel biology.</title>
        <authorList>
            <person name="Wiegand S."/>
            <person name="Jogler M."/>
            <person name="Boedeker C."/>
            <person name="Pinto D."/>
            <person name="Vollmers J."/>
            <person name="Rivas-Marin E."/>
            <person name="Kohn T."/>
            <person name="Peeters S.H."/>
            <person name="Heuer A."/>
            <person name="Rast P."/>
            <person name="Oberbeckmann S."/>
            <person name="Bunk B."/>
            <person name="Jeske O."/>
            <person name="Meyerdierks A."/>
            <person name="Storesund J.E."/>
            <person name="Kallscheuer N."/>
            <person name="Luecker S."/>
            <person name="Lage O.M."/>
            <person name="Pohl T."/>
            <person name="Merkel B.J."/>
            <person name="Hornburger P."/>
            <person name="Mueller R.-W."/>
            <person name="Bruemmer F."/>
            <person name="Labrenz M."/>
            <person name="Spormann A.M."/>
            <person name="Op Den Camp H."/>
            <person name="Overmann J."/>
            <person name="Amann R."/>
            <person name="Jetten M.S.M."/>
            <person name="Mascher T."/>
            <person name="Medema M.H."/>
            <person name="Devos D.P."/>
            <person name="Kaster A.-K."/>
            <person name="Ovreas L."/>
            <person name="Rohde M."/>
            <person name="Galperin M.Y."/>
            <person name="Jogler C."/>
        </authorList>
    </citation>
    <scope>NUCLEOTIDE SEQUENCE [LARGE SCALE GENOMIC DNA]</scope>
    <source>
        <strain evidence="2 3">Poly59</strain>
    </source>
</reference>
<sequence length="370" mass="41713">MIRSSFGYRRVLPYVLGVLAALTPLLAIQHVLAAGESDLVPRYLLGLVHAPEVHRELDLTADQVVGLESLFQEIDPVWFPARNLPTDQRLVVVDELEGRVRDWFSENASDQQSQRLRQLEFYAQGSRILLRDDVAQELGIDAAQQAKIAEVAEASQAAQQKLAATKYGDESLAELRADVTKKVAAEQSVMNQVFRPEQRGKLSKMLGERYDPSRLSRIYAMAPNFGPSQEWINSSPLSMGKLRGKVVLVHFYAFQCHNCHANFDIYRRWAETYSDDEVVVIGIQTPETSRERDAGAVRAAAKEKGLTFPIQIDLDSKSWAAWGNTMWPTVYVVDKNGYIRHWWSGELNWKGATADKTIEQVVDKLLAEKV</sequence>
<evidence type="ECO:0000313" key="3">
    <source>
        <dbReference type="Proteomes" id="UP000317977"/>
    </source>
</evidence>
<dbReference type="EMBL" id="SJPX01000003">
    <property type="protein sequence ID" value="TWU51869.1"/>
    <property type="molecule type" value="Genomic_DNA"/>
</dbReference>
<protein>
    <submittedName>
        <fullName evidence="2">Thiol-disulfide oxidoreductase YkuV</fullName>
        <ecNumber evidence="2">1.8.-.-</ecNumber>
    </submittedName>
</protein>
<keyword evidence="2" id="KW-0560">Oxidoreductase</keyword>
<dbReference type="Proteomes" id="UP000317977">
    <property type="component" value="Unassembled WGS sequence"/>
</dbReference>
<comment type="caution">
    <text evidence="2">The sequence shown here is derived from an EMBL/GenBank/DDBJ whole genome shotgun (WGS) entry which is preliminary data.</text>
</comment>
<dbReference type="RefSeq" id="WP_186776307.1">
    <property type="nucleotide sequence ID" value="NZ_SJPX01000003.1"/>
</dbReference>
<dbReference type="SUPFAM" id="SSF52833">
    <property type="entry name" value="Thioredoxin-like"/>
    <property type="match status" value="1"/>
</dbReference>
<gene>
    <name evidence="2" type="primary">ykuV</name>
    <name evidence="2" type="ORF">Poly59_34640</name>
</gene>
<dbReference type="AlphaFoldDB" id="A0A5C6EWM8"/>
<dbReference type="Gene3D" id="3.40.30.10">
    <property type="entry name" value="Glutaredoxin"/>
    <property type="match status" value="1"/>
</dbReference>
<dbReference type="InterPro" id="IPR000866">
    <property type="entry name" value="AhpC/TSA"/>
</dbReference>
<dbReference type="GO" id="GO:0016491">
    <property type="term" value="F:oxidoreductase activity"/>
    <property type="evidence" value="ECO:0007669"/>
    <property type="project" value="UniProtKB-KW"/>
</dbReference>
<accession>A0A5C6EWM8</accession>
<dbReference type="PANTHER" id="PTHR42852">
    <property type="entry name" value="THIOL:DISULFIDE INTERCHANGE PROTEIN DSBE"/>
    <property type="match status" value="1"/>
</dbReference>
<evidence type="ECO:0000313" key="2">
    <source>
        <dbReference type="EMBL" id="TWU51869.1"/>
    </source>
</evidence>
<dbReference type="EC" id="1.8.-.-" evidence="2"/>
<evidence type="ECO:0000259" key="1">
    <source>
        <dbReference type="PROSITE" id="PS51352"/>
    </source>
</evidence>
<organism evidence="2 3">
    <name type="scientific">Rubripirellula reticaptiva</name>
    <dbReference type="NCBI Taxonomy" id="2528013"/>
    <lineage>
        <taxon>Bacteria</taxon>
        <taxon>Pseudomonadati</taxon>
        <taxon>Planctomycetota</taxon>
        <taxon>Planctomycetia</taxon>
        <taxon>Pirellulales</taxon>
        <taxon>Pirellulaceae</taxon>
        <taxon>Rubripirellula</taxon>
    </lineage>
</organism>
<dbReference type="Pfam" id="PF00578">
    <property type="entry name" value="AhpC-TSA"/>
    <property type="match status" value="1"/>
</dbReference>
<dbReference type="GO" id="GO:0016209">
    <property type="term" value="F:antioxidant activity"/>
    <property type="evidence" value="ECO:0007669"/>
    <property type="project" value="InterPro"/>
</dbReference>
<dbReference type="InterPro" id="IPR013766">
    <property type="entry name" value="Thioredoxin_domain"/>
</dbReference>
<dbReference type="PANTHER" id="PTHR42852:SF13">
    <property type="entry name" value="PROTEIN DIPZ"/>
    <property type="match status" value="1"/>
</dbReference>
<proteinExistence type="predicted"/>